<evidence type="ECO:0000313" key="1">
    <source>
        <dbReference type="EMBL" id="MBB4022731.1"/>
    </source>
</evidence>
<dbReference type="InterPro" id="IPR018550">
    <property type="entry name" value="Lipid-A_deacylase-rel"/>
</dbReference>
<dbReference type="Gene3D" id="2.40.160.20">
    <property type="match status" value="1"/>
</dbReference>
<protein>
    <recommendedName>
        <fullName evidence="3">Lipid A 3-O-deacylase (PagL)</fullName>
    </recommendedName>
</protein>
<organism evidence="1 2">
    <name type="scientific">Actibacterium naphthalenivorans</name>
    <dbReference type="NCBI Taxonomy" id="1614693"/>
    <lineage>
        <taxon>Bacteria</taxon>
        <taxon>Pseudomonadati</taxon>
        <taxon>Pseudomonadota</taxon>
        <taxon>Alphaproteobacteria</taxon>
        <taxon>Rhodobacterales</taxon>
        <taxon>Roseobacteraceae</taxon>
        <taxon>Actibacterium</taxon>
    </lineage>
</organism>
<evidence type="ECO:0000313" key="2">
    <source>
        <dbReference type="Proteomes" id="UP000585681"/>
    </source>
</evidence>
<dbReference type="AlphaFoldDB" id="A0A840C9R8"/>
<name>A0A840C9R8_9RHOB</name>
<dbReference type="Proteomes" id="UP000585681">
    <property type="component" value="Unassembled WGS sequence"/>
</dbReference>
<comment type="caution">
    <text evidence="1">The sequence shown here is derived from an EMBL/GenBank/DDBJ whole genome shotgun (WGS) entry which is preliminary data.</text>
</comment>
<dbReference type="Pfam" id="PF09411">
    <property type="entry name" value="PagL"/>
    <property type="match status" value="1"/>
</dbReference>
<proteinExistence type="predicted"/>
<gene>
    <name evidence="1" type="ORF">GGR17_002550</name>
</gene>
<accession>A0A840C9R8</accession>
<evidence type="ECO:0008006" key="3">
    <source>
        <dbReference type="Google" id="ProtNLM"/>
    </source>
</evidence>
<reference evidence="1" key="1">
    <citation type="submission" date="2020-08" db="EMBL/GenBank/DDBJ databases">
        <title>Genomic Encyclopedia of Type Strains, Phase IV (KMG-IV): sequencing the most valuable type-strain genomes for metagenomic binning, comparative biology and taxonomic classification.</title>
        <authorList>
            <person name="Goeker M."/>
        </authorList>
    </citation>
    <scope>NUCLEOTIDE SEQUENCE [LARGE SCALE GENOMIC DNA]</scope>
    <source>
        <strain evidence="1">DSM 105040</strain>
    </source>
</reference>
<keyword evidence="2" id="KW-1185">Reference proteome</keyword>
<dbReference type="RefSeq" id="WP_054539880.1">
    <property type="nucleotide sequence ID" value="NZ_JACIEQ010000003.1"/>
</dbReference>
<dbReference type="EMBL" id="JACIEQ010000003">
    <property type="protein sequence ID" value="MBB4022731.1"/>
    <property type="molecule type" value="Genomic_DNA"/>
</dbReference>
<sequence length="149" mass="16449">MEAETWQSELIFGLAREDFQNRRGYRALALDLELHSAPLWRVGGFDIARAGAITADDEGDIWTGIGPAVIRRFASRYFFEASLVTGYYDQSPGGIELGPGLEFRTLGGIGMRLPNGADLSIATDHKSNRDTGSFNPGVEKLSLRYRFGF</sequence>